<evidence type="ECO:0000313" key="1">
    <source>
        <dbReference type="EMBL" id="MCQ6956411.1"/>
    </source>
</evidence>
<reference evidence="1 2" key="1">
    <citation type="submission" date="2022-07" db="EMBL/GenBank/DDBJ databases">
        <title>Mucilaginibacter sp. JC4.</title>
        <authorList>
            <person name="Le V."/>
            <person name="Ko S.-R."/>
            <person name="Ahn C.-Y."/>
            <person name="Oh H.-M."/>
        </authorList>
    </citation>
    <scope>NUCLEOTIDE SEQUENCE [LARGE SCALE GENOMIC DNA]</scope>
    <source>
        <strain evidence="1 2">JC4</strain>
    </source>
</reference>
<dbReference type="RefSeq" id="WP_256536627.1">
    <property type="nucleotide sequence ID" value="NZ_JANHOH010000001.1"/>
</dbReference>
<accession>A0ABT1SVN8</accession>
<protein>
    <recommendedName>
        <fullName evidence="3">Methyl-accepting transducer domain-containing protein</fullName>
    </recommendedName>
</protein>
<dbReference type="Proteomes" id="UP001204376">
    <property type="component" value="Unassembled WGS sequence"/>
</dbReference>
<organism evidence="1 2">
    <name type="scientific">Mucilaginibacter aquariorum</name>
    <dbReference type="NCBI Taxonomy" id="2967225"/>
    <lineage>
        <taxon>Bacteria</taxon>
        <taxon>Pseudomonadati</taxon>
        <taxon>Bacteroidota</taxon>
        <taxon>Sphingobacteriia</taxon>
        <taxon>Sphingobacteriales</taxon>
        <taxon>Sphingobacteriaceae</taxon>
        <taxon>Mucilaginibacter</taxon>
    </lineage>
</organism>
<evidence type="ECO:0008006" key="3">
    <source>
        <dbReference type="Google" id="ProtNLM"/>
    </source>
</evidence>
<proteinExistence type="predicted"/>
<evidence type="ECO:0000313" key="2">
    <source>
        <dbReference type="Proteomes" id="UP001204376"/>
    </source>
</evidence>
<dbReference type="EMBL" id="JANHOH010000001">
    <property type="protein sequence ID" value="MCQ6956411.1"/>
    <property type="molecule type" value="Genomic_DNA"/>
</dbReference>
<keyword evidence="2" id="KW-1185">Reference proteome</keyword>
<name>A0ABT1SVN8_9SPHI</name>
<sequence length="165" mass="17665">MNESINTAAAASAANIQVSTNRIVKLASDVGNICSMLNTADFKSDSHLAIQAIEPQINAIAYDAELLSLSAMEISAMAAESADISREAEDLFSKAKAVGEKLTETVDQITKFERLVEVNKARNPLIPDDLIKITRGAALDGMNAEILFEVALRSINTLVIACQNN</sequence>
<gene>
    <name evidence="1" type="ORF">NPE20_00500</name>
</gene>
<comment type="caution">
    <text evidence="1">The sequence shown here is derived from an EMBL/GenBank/DDBJ whole genome shotgun (WGS) entry which is preliminary data.</text>
</comment>